<dbReference type="CDD" id="cd14066">
    <property type="entry name" value="STKc_IRAK"/>
    <property type="match status" value="2"/>
</dbReference>
<keyword evidence="11 19" id="KW-0067">ATP-binding</keyword>
<dbReference type="GO" id="GO:0016020">
    <property type="term" value="C:membrane"/>
    <property type="evidence" value="ECO:0007669"/>
    <property type="project" value="UniProtKB-SubCell"/>
</dbReference>
<evidence type="ECO:0000256" key="19">
    <source>
        <dbReference type="PROSITE-ProRule" id="PRU10141"/>
    </source>
</evidence>
<dbReference type="EC" id="2.7.11.1" evidence="2"/>
<evidence type="ECO:0000256" key="13">
    <source>
        <dbReference type="ARBA" id="ARBA00023136"/>
    </source>
</evidence>
<dbReference type="FunFam" id="3.30.430.20:FF:000002">
    <property type="entry name" value="Cysteine-rich receptor-like protein kinase 10"/>
    <property type="match status" value="1"/>
</dbReference>
<comment type="catalytic activity">
    <reaction evidence="17">
        <text>L-threonyl-[protein] + ATP = O-phospho-L-threonyl-[protein] + ADP + H(+)</text>
        <dbReference type="Rhea" id="RHEA:46608"/>
        <dbReference type="Rhea" id="RHEA-COMP:11060"/>
        <dbReference type="Rhea" id="RHEA-COMP:11605"/>
        <dbReference type="ChEBI" id="CHEBI:15378"/>
        <dbReference type="ChEBI" id="CHEBI:30013"/>
        <dbReference type="ChEBI" id="CHEBI:30616"/>
        <dbReference type="ChEBI" id="CHEBI:61977"/>
        <dbReference type="ChEBI" id="CHEBI:456216"/>
        <dbReference type="EC" id="2.7.11.1"/>
    </reaction>
</comment>
<evidence type="ECO:0000256" key="3">
    <source>
        <dbReference type="ARBA" id="ARBA00022527"/>
    </source>
</evidence>
<dbReference type="Pfam" id="PF07714">
    <property type="entry name" value="PK_Tyr_Ser-Thr"/>
    <property type="match status" value="2"/>
</dbReference>
<dbReference type="Pfam" id="PF01657">
    <property type="entry name" value="Stress-antifung"/>
    <property type="match status" value="2"/>
</dbReference>
<feature type="domain" description="Protein kinase" evidence="21">
    <location>
        <begin position="732"/>
        <end position="1017"/>
    </location>
</feature>
<dbReference type="Gene3D" id="1.10.510.10">
    <property type="entry name" value="Transferase(Phosphotransferase) domain 1"/>
    <property type="match status" value="2"/>
</dbReference>
<evidence type="ECO:0000256" key="9">
    <source>
        <dbReference type="ARBA" id="ARBA00022741"/>
    </source>
</evidence>
<dbReference type="FunFam" id="3.30.200.20:FF:000142">
    <property type="entry name" value="Cysteine-rich receptor-like protein kinase 10"/>
    <property type="match status" value="1"/>
</dbReference>
<feature type="domain" description="Protein kinase" evidence="21">
    <location>
        <begin position="57"/>
        <end position="345"/>
    </location>
</feature>
<evidence type="ECO:0000256" key="6">
    <source>
        <dbReference type="ARBA" id="ARBA00022692"/>
    </source>
</evidence>
<evidence type="ECO:0000256" key="17">
    <source>
        <dbReference type="ARBA" id="ARBA00047899"/>
    </source>
</evidence>
<protein>
    <recommendedName>
        <fullName evidence="2">non-specific serine/threonine protein kinase</fullName>
        <ecNumber evidence="2">2.7.11.1</ecNumber>
    </recommendedName>
</protein>
<evidence type="ECO:0000256" key="16">
    <source>
        <dbReference type="ARBA" id="ARBA00023180"/>
    </source>
</evidence>
<dbReference type="InterPro" id="IPR001245">
    <property type="entry name" value="Ser-Thr/Tyr_kinase_cat_dom"/>
</dbReference>
<evidence type="ECO:0000259" key="22">
    <source>
        <dbReference type="PROSITE" id="PS51473"/>
    </source>
</evidence>
<keyword evidence="14" id="KW-1015">Disulfide bond</keyword>
<dbReference type="PROSITE" id="PS50011">
    <property type="entry name" value="PROTEIN_KINASE_DOM"/>
    <property type="match status" value="2"/>
</dbReference>
<dbReference type="InterPro" id="IPR008271">
    <property type="entry name" value="Ser/Thr_kinase_AS"/>
</dbReference>
<proteinExistence type="predicted"/>
<accession>A0AB32WFP7</accession>
<evidence type="ECO:0000313" key="24">
    <source>
        <dbReference type="RefSeq" id="XP_017978362.1"/>
    </source>
</evidence>
<evidence type="ECO:0000256" key="20">
    <source>
        <dbReference type="SAM" id="Phobius"/>
    </source>
</evidence>
<evidence type="ECO:0000256" key="15">
    <source>
        <dbReference type="ARBA" id="ARBA00023170"/>
    </source>
</evidence>
<dbReference type="PROSITE" id="PS00108">
    <property type="entry name" value="PROTEIN_KINASE_ST"/>
    <property type="match status" value="2"/>
</dbReference>
<evidence type="ECO:0000256" key="1">
    <source>
        <dbReference type="ARBA" id="ARBA00004167"/>
    </source>
</evidence>
<dbReference type="AlphaFoldDB" id="A0AB32WFP7"/>
<dbReference type="GeneID" id="18597082"/>
<dbReference type="PANTHER" id="PTHR27002">
    <property type="entry name" value="RECEPTOR-LIKE SERINE/THREONINE-PROTEIN KINASE SD1-8"/>
    <property type="match status" value="1"/>
</dbReference>
<dbReference type="InterPro" id="IPR038408">
    <property type="entry name" value="GNK2_sf"/>
</dbReference>
<keyword evidence="16" id="KW-0325">Glycoprotein</keyword>
<dbReference type="GO" id="GO:0005524">
    <property type="term" value="F:ATP binding"/>
    <property type="evidence" value="ECO:0007669"/>
    <property type="project" value="UniProtKB-UniRule"/>
</dbReference>
<evidence type="ECO:0000256" key="2">
    <source>
        <dbReference type="ARBA" id="ARBA00012513"/>
    </source>
</evidence>
<organism evidence="23 24">
    <name type="scientific">Theobroma cacao</name>
    <name type="common">Cacao</name>
    <name type="synonym">Cocoa</name>
    <dbReference type="NCBI Taxonomy" id="3641"/>
    <lineage>
        <taxon>Eukaryota</taxon>
        <taxon>Viridiplantae</taxon>
        <taxon>Streptophyta</taxon>
        <taxon>Embryophyta</taxon>
        <taxon>Tracheophyta</taxon>
        <taxon>Spermatophyta</taxon>
        <taxon>Magnoliopsida</taxon>
        <taxon>eudicotyledons</taxon>
        <taxon>Gunneridae</taxon>
        <taxon>Pentapetalae</taxon>
        <taxon>rosids</taxon>
        <taxon>malvids</taxon>
        <taxon>Malvales</taxon>
        <taxon>Malvaceae</taxon>
        <taxon>Byttnerioideae</taxon>
        <taxon>Theobroma</taxon>
    </lineage>
</organism>
<feature type="domain" description="Gnk2-homologous" evidence="22">
    <location>
        <begin position="525"/>
        <end position="632"/>
    </location>
</feature>
<evidence type="ECO:0000256" key="7">
    <source>
        <dbReference type="ARBA" id="ARBA00022729"/>
    </source>
</evidence>
<evidence type="ECO:0000313" key="23">
    <source>
        <dbReference type="Proteomes" id="UP000694886"/>
    </source>
</evidence>
<dbReference type="GO" id="GO:0004674">
    <property type="term" value="F:protein serine/threonine kinase activity"/>
    <property type="evidence" value="ECO:0007669"/>
    <property type="project" value="UniProtKB-KW"/>
</dbReference>
<evidence type="ECO:0000256" key="8">
    <source>
        <dbReference type="ARBA" id="ARBA00022737"/>
    </source>
</evidence>
<evidence type="ECO:0000256" key="11">
    <source>
        <dbReference type="ARBA" id="ARBA00022840"/>
    </source>
</evidence>
<dbReference type="PANTHER" id="PTHR27002:SF679">
    <property type="entry name" value="CYSTEINE-RICH RECEPTOR-LIKE PROTEIN KINASE 10 ISOFORM X1"/>
    <property type="match status" value="1"/>
</dbReference>
<feature type="transmembrane region" description="Helical" evidence="20">
    <location>
        <begin position="653"/>
        <end position="679"/>
    </location>
</feature>
<keyword evidence="12 20" id="KW-1133">Transmembrane helix</keyword>
<evidence type="ECO:0000256" key="12">
    <source>
        <dbReference type="ARBA" id="ARBA00022989"/>
    </source>
</evidence>
<keyword evidence="9 19" id="KW-0547">Nucleotide-binding</keyword>
<keyword evidence="6 20" id="KW-0812">Transmembrane</keyword>
<dbReference type="RefSeq" id="XP_017978362.1">
    <property type="nucleotide sequence ID" value="XM_018122873.1"/>
</dbReference>
<evidence type="ECO:0000256" key="4">
    <source>
        <dbReference type="ARBA" id="ARBA00022553"/>
    </source>
</evidence>
<dbReference type="InterPro" id="IPR011009">
    <property type="entry name" value="Kinase-like_dom_sf"/>
</dbReference>
<dbReference type="InterPro" id="IPR017441">
    <property type="entry name" value="Protein_kinase_ATP_BS"/>
</dbReference>
<keyword evidence="7" id="KW-0732">Signal</keyword>
<comment type="subcellular location">
    <subcellularLocation>
        <location evidence="1">Membrane</location>
        <topology evidence="1">Single-pass membrane protein</topology>
    </subcellularLocation>
</comment>
<evidence type="ECO:0000256" key="14">
    <source>
        <dbReference type="ARBA" id="ARBA00023157"/>
    </source>
</evidence>
<dbReference type="SUPFAM" id="SSF56112">
    <property type="entry name" value="Protein kinase-like (PK-like)"/>
    <property type="match status" value="2"/>
</dbReference>
<evidence type="ECO:0000256" key="10">
    <source>
        <dbReference type="ARBA" id="ARBA00022777"/>
    </source>
</evidence>
<sequence length="1046" mass="116677">MKEDFISFADEAISQKALLYELASPKGVTITQEGELVTSQEFPFLDLPTIRAATDDFSDSNRLGQGGFGTVYKGVLADGKEVAVKRLSRRSWQGLEELKNEVILISKLQHKNLVRLLGCGIEGEEKLLIYEFMPNKSLDFFIFDPEKRPQLDWKTCFGIISGIARGLLYLHEDSRLKIIHRDLKPSNVLLDQDMVAKISDFGMARIFCENQNSANTKRVVGTYGYMAPEYAMEGLFSVKSDVFSFGVIVLEILCGQKNSGFYLTEHAQTLLAYAWQIWREGKELEIVDPFLLESCSKPEINRCFHVGLLCVQEDPADRPTMSDIVVVLGSDTDTIALPEPKRPAFSVGRVIAIDQSSMIDPSMNQMTVSDISARSNLAVLQRLERQDMDHSSSTQTIRLLLLCSFLSGLHDLALADPPYPLCSNNTSNHLLNSSFQNNLNNLLSLLPSEASVSKYNNTSYGNGTDRVYGQYLCLDYVSYETCQDCISVASKAITYLCPNRTEAVVWEEDCQLRYSDNNFFGRLNVADNFCKDNIINISDPVHFQSIVENKLRNLTKRAAFNSSTNMYAAGGEPYTADDTLYAMVQCTRDLSPDDCNECLEAAIKDVSSECYASRGARLLSRSCYLRYELYAFYDGAKEPSVSTEKKGGGGRKIWMTVVLTIGSAVLVILLLASTMYCVARKKGTGNGKKKLHNIGDPENTDLQNQYFEGLDELRAHDSYFDLATINSATDNFSHSKLLGQGGFGPVYKGVLPDGKEVAVKRLSSFSEQGTLEFTNEVLLILKLQHKNLVGLLGFCVDQQEKLLVYEFMPNSSLDVVLFDSKKRAQLNWSRRLNIINGIARGILYLHEDSRLRIIHRDIKASNVLLDCDMNPKISDFGMARIFAGANSEANTARIVGTYGYMAPEYAMEGLYSIKSDVFSFGVLLLEIITGRRNAGFHQSKRVPTLVAYAWHLWNEGNALELMDPLLTDGCPDEFLRYIHIGLLCVEEDAFNRPTMSSVVVMLKGEAVTLCQPQQPAFSVGRFADHHQTLAHSCSVNGLTISNIAPR</sequence>
<dbReference type="Gene3D" id="3.30.200.20">
    <property type="entry name" value="Phosphorylase Kinase, domain 1"/>
    <property type="match status" value="2"/>
</dbReference>
<dbReference type="FunFam" id="1.10.510.10:FF:000467">
    <property type="entry name" value="Liguleless narrow1"/>
    <property type="match status" value="1"/>
</dbReference>
<dbReference type="FunFam" id="1.10.510.10:FF:001697">
    <property type="entry name" value="Uncharacterized protein"/>
    <property type="match status" value="1"/>
</dbReference>
<dbReference type="InterPro" id="IPR002902">
    <property type="entry name" value="GNK2"/>
</dbReference>
<evidence type="ECO:0000259" key="21">
    <source>
        <dbReference type="PROSITE" id="PS50011"/>
    </source>
</evidence>
<gene>
    <name evidence="24" type="primary">LOC18597082</name>
</gene>
<reference evidence="23" key="1">
    <citation type="journal article" date="1997" name="Nucleic Acids Res.">
        <title>tRNAscan-SE: a program for improved detection of transfer RNA genes in genomic sequence.</title>
        <authorList>
            <person name="Lowe T.M."/>
            <person name="Eddy S.R."/>
        </authorList>
    </citation>
    <scope>NUCLEOTIDE SEQUENCE [LARGE SCALE GENOMIC DNA]</scope>
    <source>
        <strain evidence="23">r\B97-61/B2</strain>
    </source>
</reference>
<evidence type="ECO:0000256" key="18">
    <source>
        <dbReference type="ARBA" id="ARBA00048679"/>
    </source>
</evidence>
<dbReference type="InterPro" id="IPR000719">
    <property type="entry name" value="Prot_kinase_dom"/>
</dbReference>
<name>A0AB32WFP7_THECC</name>
<feature type="binding site" evidence="19">
    <location>
        <position position="85"/>
    </location>
    <ligand>
        <name>ATP</name>
        <dbReference type="ChEBI" id="CHEBI:30616"/>
    </ligand>
</feature>
<evidence type="ECO:0000256" key="5">
    <source>
        <dbReference type="ARBA" id="ARBA00022679"/>
    </source>
</evidence>
<reference evidence="24" key="2">
    <citation type="submission" date="2025-08" db="UniProtKB">
        <authorList>
            <consortium name="RefSeq"/>
        </authorList>
    </citation>
    <scope>IDENTIFICATION</scope>
</reference>
<comment type="catalytic activity">
    <reaction evidence="18">
        <text>L-seryl-[protein] + ATP = O-phospho-L-seryl-[protein] + ADP + H(+)</text>
        <dbReference type="Rhea" id="RHEA:17989"/>
        <dbReference type="Rhea" id="RHEA-COMP:9863"/>
        <dbReference type="Rhea" id="RHEA-COMP:11604"/>
        <dbReference type="ChEBI" id="CHEBI:15378"/>
        <dbReference type="ChEBI" id="CHEBI:29999"/>
        <dbReference type="ChEBI" id="CHEBI:30616"/>
        <dbReference type="ChEBI" id="CHEBI:83421"/>
        <dbReference type="ChEBI" id="CHEBI:456216"/>
        <dbReference type="EC" id="2.7.11.1"/>
    </reaction>
</comment>
<dbReference type="PROSITE" id="PS00107">
    <property type="entry name" value="PROTEIN_KINASE_ATP"/>
    <property type="match status" value="1"/>
</dbReference>
<dbReference type="CDD" id="cd23509">
    <property type="entry name" value="Gnk2-like"/>
    <property type="match status" value="2"/>
</dbReference>
<keyword evidence="4" id="KW-0597">Phosphoprotein</keyword>
<dbReference type="PROSITE" id="PS51473">
    <property type="entry name" value="GNK2"/>
    <property type="match status" value="2"/>
</dbReference>
<keyword evidence="5" id="KW-0808">Transferase</keyword>
<keyword evidence="13 20" id="KW-0472">Membrane</keyword>
<dbReference type="Proteomes" id="UP000694886">
    <property type="component" value="Chromosome 6"/>
</dbReference>
<keyword evidence="8" id="KW-0677">Repeat</keyword>
<keyword evidence="3" id="KW-0723">Serine/threonine-protein kinase</keyword>
<dbReference type="KEGG" id="tcc:18597082"/>
<keyword evidence="15" id="KW-0675">Receptor</keyword>
<dbReference type="FunFam" id="3.30.200.20:FF:000195">
    <property type="entry name" value="G-type lectin S-receptor-like serine/threonine-protein kinase"/>
    <property type="match status" value="1"/>
</dbReference>
<dbReference type="Gene3D" id="3.30.430.20">
    <property type="entry name" value="Gnk2 domain, C-X8-C-X2-C motif"/>
    <property type="match status" value="2"/>
</dbReference>
<dbReference type="SMART" id="SM00220">
    <property type="entry name" value="S_TKc"/>
    <property type="match status" value="2"/>
</dbReference>
<dbReference type="Gramene" id="Tc06v2_t017470.1">
    <property type="protein sequence ID" value="Tc06v2_p017470.1"/>
    <property type="gene ID" value="Tc06v2_g017470"/>
</dbReference>
<keyword evidence="10" id="KW-0418">Kinase</keyword>
<feature type="domain" description="Gnk2-homologous" evidence="22">
    <location>
        <begin position="417"/>
        <end position="519"/>
    </location>
</feature>